<feature type="transmembrane region" description="Helical" evidence="7">
    <location>
        <begin position="79"/>
        <end position="99"/>
    </location>
</feature>
<dbReference type="InterPro" id="IPR035906">
    <property type="entry name" value="MetI-like_sf"/>
</dbReference>
<dbReference type="Proteomes" id="UP000272528">
    <property type="component" value="Chromosome"/>
</dbReference>
<keyword evidence="10" id="KW-1185">Reference proteome</keyword>
<dbReference type="PANTHER" id="PTHR43227">
    <property type="entry name" value="BLL4140 PROTEIN"/>
    <property type="match status" value="1"/>
</dbReference>
<evidence type="ECO:0000256" key="4">
    <source>
        <dbReference type="ARBA" id="ARBA00022692"/>
    </source>
</evidence>
<feature type="transmembrane region" description="Helical" evidence="7">
    <location>
        <begin position="120"/>
        <end position="144"/>
    </location>
</feature>
<dbReference type="PROSITE" id="PS50928">
    <property type="entry name" value="ABC_TM1"/>
    <property type="match status" value="1"/>
</dbReference>
<feature type="transmembrane region" description="Helical" evidence="7">
    <location>
        <begin position="209"/>
        <end position="233"/>
    </location>
</feature>
<dbReference type="GO" id="GO:0005886">
    <property type="term" value="C:plasma membrane"/>
    <property type="evidence" value="ECO:0007669"/>
    <property type="project" value="UniProtKB-SubCell"/>
</dbReference>
<dbReference type="Pfam" id="PF00528">
    <property type="entry name" value="BPD_transp_1"/>
    <property type="match status" value="1"/>
</dbReference>
<sequence>MNTLKKIVISDRMQLFLLGLPIVLMVLIFQYIPLAGWILAFFDYKPGIPFSKTPFVGLKFFELIVTSGDDLVNALKNTLAFYFLNLLMSPLPVVFAILLSEAASVRFKRIVQTLITLPHFVSWVIVFALAFCVFSNDGLLNTFLMNLHLIDEPTNLLGNGDTVWYFQTALGIWKSLGWGTIIYLAAIIGIDQELYDAAQVDGAARFRRIWHITVPGVMPTFIVLLILGMSNLLSVGMEQYLVFYNGLVADKITVLDLYLYRTGILNTDYSYSTALGMSKTLIGILLLFGVNGLAKRVRGYGIV</sequence>
<dbReference type="KEGG" id="palb:EJC50_26650"/>
<evidence type="ECO:0000256" key="7">
    <source>
        <dbReference type="RuleBase" id="RU363032"/>
    </source>
</evidence>
<reference evidence="10" key="1">
    <citation type="submission" date="2018-12" db="EMBL/GenBank/DDBJ databases">
        <title>Genome sequence of Peanibacillus sp.</title>
        <authorList>
            <person name="Subramani G."/>
            <person name="Srinivasan S."/>
            <person name="Kim M.K."/>
        </authorList>
    </citation>
    <scope>NUCLEOTIDE SEQUENCE [LARGE SCALE GENOMIC DNA]</scope>
    <source>
        <strain evidence="10">18JY67-1</strain>
    </source>
</reference>
<dbReference type="InterPro" id="IPR000515">
    <property type="entry name" value="MetI-like"/>
</dbReference>
<dbReference type="Gene3D" id="1.10.3720.10">
    <property type="entry name" value="MetI-like"/>
    <property type="match status" value="1"/>
</dbReference>
<comment type="subcellular location">
    <subcellularLocation>
        <location evidence="1 7">Cell membrane</location>
        <topology evidence="1 7">Multi-pass membrane protein</topology>
    </subcellularLocation>
</comment>
<dbReference type="AlphaFoldDB" id="A0A3S9AAW5"/>
<evidence type="ECO:0000256" key="1">
    <source>
        <dbReference type="ARBA" id="ARBA00004651"/>
    </source>
</evidence>
<evidence type="ECO:0000259" key="8">
    <source>
        <dbReference type="PROSITE" id="PS50928"/>
    </source>
</evidence>
<name>A0A3S9AAW5_9BACL</name>
<evidence type="ECO:0000313" key="9">
    <source>
        <dbReference type="EMBL" id="AZN42872.1"/>
    </source>
</evidence>
<accession>A0A3S9AAW5</accession>
<keyword evidence="2 7" id="KW-0813">Transport</keyword>
<proteinExistence type="inferred from homology"/>
<feature type="transmembrane region" description="Helical" evidence="7">
    <location>
        <begin position="15"/>
        <end position="42"/>
    </location>
</feature>
<evidence type="ECO:0000256" key="2">
    <source>
        <dbReference type="ARBA" id="ARBA00022448"/>
    </source>
</evidence>
<evidence type="ECO:0000256" key="3">
    <source>
        <dbReference type="ARBA" id="ARBA00022475"/>
    </source>
</evidence>
<dbReference type="SUPFAM" id="SSF161098">
    <property type="entry name" value="MetI-like"/>
    <property type="match status" value="1"/>
</dbReference>
<feature type="domain" description="ABC transmembrane type-1" evidence="8">
    <location>
        <begin position="75"/>
        <end position="290"/>
    </location>
</feature>
<evidence type="ECO:0000313" key="10">
    <source>
        <dbReference type="Proteomes" id="UP000272528"/>
    </source>
</evidence>
<feature type="transmembrane region" description="Helical" evidence="7">
    <location>
        <begin position="269"/>
        <end position="290"/>
    </location>
</feature>
<evidence type="ECO:0000256" key="6">
    <source>
        <dbReference type="ARBA" id="ARBA00023136"/>
    </source>
</evidence>
<keyword evidence="4 7" id="KW-0812">Transmembrane</keyword>
<keyword evidence="5 7" id="KW-1133">Transmembrane helix</keyword>
<keyword evidence="6 7" id="KW-0472">Membrane</keyword>
<protein>
    <submittedName>
        <fullName evidence="9">Sugar ABC transporter permease</fullName>
    </submittedName>
</protein>
<dbReference type="PANTHER" id="PTHR43227:SF11">
    <property type="entry name" value="BLL4140 PROTEIN"/>
    <property type="match status" value="1"/>
</dbReference>
<gene>
    <name evidence="9" type="ORF">EJC50_26650</name>
</gene>
<evidence type="ECO:0000256" key="5">
    <source>
        <dbReference type="ARBA" id="ARBA00022989"/>
    </source>
</evidence>
<keyword evidence="3" id="KW-1003">Cell membrane</keyword>
<dbReference type="InterPro" id="IPR050809">
    <property type="entry name" value="UgpAE/MalFG_permease"/>
</dbReference>
<comment type="similarity">
    <text evidence="7">Belongs to the binding-protein-dependent transport system permease family.</text>
</comment>
<feature type="transmembrane region" description="Helical" evidence="7">
    <location>
        <begin position="164"/>
        <end position="188"/>
    </location>
</feature>
<dbReference type="GO" id="GO:0055085">
    <property type="term" value="P:transmembrane transport"/>
    <property type="evidence" value="ECO:0007669"/>
    <property type="project" value="InterPro"/>
</dbReference>
<dbReference type="OrthoDB" id="2637002at2"/>
<dbReference type="CDD" id="cd06261">
    <property type="entry name" value="TM_PBP2"/>
    <property type="match status" value="1"/>
</dbReference>
<dbReference type="EMBL" id="CP034437">
    <property type="protein sequence ID" value="AZN42872.1"/>
    <property type="molecule type" value="Genomic_DNA"/>
</dbReference>
<organism evidence="9 10">
    <name type="scientific">Paenibacillus albus</name>
    <dbReference type="NCBI Taxonomy" id="2495582"/>
    <lineage>
        <taxon>Bacteria</taxon>
        <taxon>Bacillati</taxon>
        <taxon>Bacillota</taxon>
        <taxon>Bacilli</taxon>
        <taxon>Bacillales</taxon>
        <taxon>Paenibacillaceae</taxon>
        <taxon>Paenibacillus</taxon>
    </lineage>
</organism>